<dbReference type="Proteomes" id="UP001156666">
    <property type="component" value="Unassembled WGS sequence"/>
</dbReference>
<organism evidence="1 2">
    <name type="scientific">Portibacter lacus</name>
    <dbReference type="NCBI Taxonomy" id="1099794"/>
    <lineage>
        <taxon>Bacteria</taxon>
        <taxon>Pseudomonadati</taxon>
        <taxon>Bacteroidota</taxon>
        <taxon>Saprospiria</taxon>
        <taxon>Saprospirales</taxon>
        <taxon>Haliscomenobacteraceae</taxon>
        <taxon>Portibacter</taxon>
    </lineage>
</organism>
<evidence type="ECO:0000313" key="1">
    <source>
        <dbReference type="EMBL" id="GLR19956.1"/>
    </source>
</evidence>
<keyword evidence="2" id="KW-1185">Reference proteome</keyword>
<gene>
    <name evidence="1" type="ORF">GCM10007940_45720</name>
</gene>
<dbReference type="EMBL" id="BSOH01000037">
    <property type="protein sequence ID" value="GLR19956.1"/>
    <property type="molecule type" value="Genomic_DNA"/>
</dbReference>
<reference evidence="1" key="1">
    <citation type="journal article" date="2014" name="Int. J. Syst. Evol. Microbiol.">
        <title>Complete genome sequence of Corynebacterium casei LMG S-19264T (=DSM 44701T), isolated from a smear-ripened cheese.</title>
        <authorList>
            <consortium name="US DOE Joint Genome Institute (JGI-PGF)"/>
            <person name="Walter F."/>
            <person name="Albersmeier A."/>
            <person name="Kalinowski J."/>
            <person name="Ruckert C."/>
        </authorList>
    </citation>
    <scope>NUCLEOTIDE SEQUENCE</scope>
    <source>
        <strain evidence="1">NBRC 108769</strain>
    </source>
</reference>
<name>A0AA37SW84_9BACT</name>
<proteinExistence type="predicted"/>
<comment type="caution">
    <text evidence="1">The sequence shown here is derived from an EMBL/GenBank/DDBJ whole genome shotgun (WGS) entry which is preliminary data.</text>
</comment>
<sequence>MKSSKNHQKPAHAYIKAHRVVKTSWKIGKVAHLSNPILRRLRNQALRMTPDSVSRKQNEMLYELVKV</sequence>
<protein>
    <submittedName>
        <fullName evidence="1">Uncharacterized protein</fullName>
    </submittedName>
</protein>
<evidence type="ECO:0000313" key="2">
    <source>
        <dbReference type="Proteomes" id="UP001156666"/>
    </source>
</evidence>
<dbReference type="RefSeq" id="WP_235293483.1">
    <property type="nucleotide sequence ID" value="NZ_BSOH01000037.1"/>
</dbReference>
<dbReference type="AlphaFoldDB" id="A0AA37SW84"/>
<reference evidence="1" key="2">
    <citation type="submission" date="2023-01" db="EMBL/GenBank/DDBJ databases">
        <title>Draft genome sequence of Portibacter lacus strain NBRC 108769.</title>
        <authorList>
            <person name="Sun Q."/>
            <person name="Mori K."/>
        </authorList>
    </citation>
    <scope>NUCLEOTIDE SEQUENCE</scope>
    <source>
        <strain evidence="1">NBRC 108769</strain>
    </source>
</reference>
<accession>A0AA37SW84</accession>